<organism evidence="2 3">
    <name type="scientific">Halocaridina rubra</name>
    <name type="common">Hawaiian red shrimp</name>
    <dbReference type="NCBI Taxonomy" id="373956"/>
    <lineage>
        <taxon>Eukaryota</taxon>
        <taxon>Metazoa</taxon>
        <taxon>Ecdysozoa</taxon>
        <taxon>Arthropoda</taxon>
        <taxon>Crustacea</taxon>
        <taxon>Multicrustacea</taxon>
        <taxon>Malacostraca</taxon>
        <taxon>Eumalacostraca</taxon>
        <taxon>Eucarida</taxon>
        <taxon>Decapoda</taxon>
        <taxon>Pleocyemata</taxon>
        <taxon>Caridea</taxon>
        <taxon>Atyoidea</taxon>
        <taxon>Atyidae</taxon>
        <taxon>Halocaridina</taxon>
    </lineage>
</organism>
<name>A0AAN8XJR0_HALRR</name>
<evidence type="ECO:0000256" key="1">
    <source>
        <dbReference type="SAM" id="Phobius"/>
    </source>
</evidence>
<reference evidence="2 3" key="1">
    <citation type="submission" date="2023-11" db="EMBL/GenBank/DDBJ databases">
        <title>Halocaridina rubra genome assembly.</title>
        <authorList>
            <person name="Smith C."/>
        </authorList>
    </citation>
    <scope>NUCLEOTIDE SEQUENCE [LARGE SCALE GENOMIC DNA]</scope>
    <source>
        <strain evidence="2">EP-1</strain>
        <tissue evidence="2">Whole</tissue>
    </source>
</reference>
<keyword evidence="1" id="KW-0472">Membrane</keyword>
<dbReference type="AlphaFoldDB" id="A0AAN8XJR0"/>
<dbReference type="Proteomes" id="UP001381693">
    <property type="component" value="Unassembled WGS sequence"/>
</dbReference>
<evidence type="ECO:0000313" key="3">
    <source>
        <dbReference type="Proteomes" id="UP001381693"/>
    </source>
</evidence>
<feature type="non-terminal residue" evidence="2">
    <location>
        <position position="1"/>
    </location>
</feature>
<sequence>DVVLTNSLYPFYRNALMQVVVRVKNATSVHVTPDFLTAVRNAPAVSLDFWRCGTLYLSSSPAEQRTFSPSFSTHMGIGIINCTVPYVPSKLLRDRTTGGLLIRESRVGTIAKNILFNTVKMKYLFIENTTLERVEGYLSNYDNISMDLVDGIGWHGLRLSNVTIASLPASSFNFVYDGSGPTTKECEAKIINCRIADVQSGAILLKGKIDVTIRGNTFQRLRKDALMVNVTGDLKFEENSVELLEPRALKGLICGGNTQMDKNIVHLNAPSEAPYNASGSPFDKSCGNPQIFIVISPPQPRTESRTSNATWVLLTLLLLLITAVAFMGVFFYRNQTFLRQYKRGGVQECTTMQELQNSDELSTVEEDLDTGLSNPIYDIREPS</sequence>
<keyword evidence="1" id="KW-1133">Transmembrane helix</keyword>
<comment type="caution">
    <text evidence="2">The sequence shown here is derived from an EMBL/GenBank/DDBJ whole genome shotgun (WGS) entry which is preliminary data.</text>
</comment>
<keyword evidence="3" id="KW-1185">Reference proteome</keyword>
<dbReference type="Gene3D" id="2.160.20.10">
    <property type="entry name" value="Single-stranded right-handed beta-helix, Pectin lyase-like"/>
    <property type="match status" value="1"/>
</dbReference>
<keyword evidence="1" id="KW-0812">Transmembrane</keyword>
<accession>A0AAN8XJR0</accession>
<dbReference type="InterPro" id="IPR012334">
    <property type="entry name" value="Pectin_lyas_fold"/>
</dbReference>
<proteinExistence type="predicted"/>
<dbReference type="InterPro" id="IPR011050">
    <property type="entry name" value="Pectin_lyase_fold/virulence"/>
</dbReference>
<gene>
    <name evidence="2" type="ORF">SK128_023826</name>
</gene>
<evidence type="ECO:0000313" key="2">
    <source>
        <dbReference type="EMBL" id="KAK7080594.1"/>
    </source>
</evidence>
<dbReference type="SUPFAM" id="SSF51126">
    <property type="entry name" value="Pectin lyase-like"/>
    <property type="match status" value="1"/>
</dbReference>
<evidence type="ECO:0008006" key="4">
    <source>
        <dbReference type="Google" id="ProtNLM"/>
    </source>
</evidence>
<dbReference type="EMBL" id="JAXCGZ010005855">
    <property type="protein sequence ID" value="KAK7080594.1"/>
    <property type="molecule type" value="Genomic_DNA"/>
</dbReference>
<protein>
    <recommendedName>
        <fullName evidence="4">Right handed beta helix domain-containing protein</fullName>
    </recommendedName>
</protein>
<feature type="transmembrane region" description="Helical" evidence="1">
    <location>
        <begin position="311"/>
        <end position="332"/>
    </location>
</feature>